<dbReference type="EC" id="2.3.1.12" evidence="6"/>
<evidence type="ECO:0000256" key="3">
    <source>
        <dbReference type="ARBA" id="ARBA00022823"/>
    </source>
</evidence>
<evidence type="ECO:0000313" key="11">
    <source>
        <dbReference type="Proteomes" id="UP000054454"/>
    </source>
</evidence>
<dbReference type="InterPro" id="IPR006257">
    <property type="entry name" value="LAT1"/>
</dbReference>
<dbReference type="FunFam" id="3.30.559.10:FF:000003">
    <property type="entry name" value="Acetyltransferase component of pyruvate dehydrogenase complex"/>
    <property type="match status" value="1"/>
</dbReference>
<dbReference type="OrthoDB" id="537444at2759"/>
<dbReference type="InterPro" id="IPR001078">
    <property type="entry name" value="2-oxoacid_DH_actylTfrase"/>
</dbReference>
<dbReference type="Gene3D" id="3.30.559.10">
    <property type="entry name" value="Chloramphenicol acetyltransferase-like domain"/>
    <property type="match status" value="1"/>
</dbReference>
<proteinExistence type="inferred from homology"/>
<keyword evidence="3 6" id="KW-0450">Lipoyl</keyword>
<evidence type="ECO:0000256" key="2">
    <source>
        <dbReference type="ARBA" id="ARBA00022679"/>
    </source>
</evidence>
<keyword evidence="4" id="KW-0809">Transit peptide</keyword>
<comment type="similarity">
    <text evidence="1 6">Belongs to the 2-oxoacid dehydrogenase family.</text>
</comment>
<dbReference type="NCBIfam" id="TIGR01349">
    <property type="entry name" value="PDHac_trf_mito"/>
    <property type="match status" value="1"/>
</dbReference>
<keyword evidence="5 6" id="KW-0012">Acyltransferase</keyword>
<comment type="cofactor">
    <cofactor evidence="6">
        <name>(R)-lipoate</name>
        <dbReference type="ChEBI" id="CHEBI:83088"/>
    </cofactor>
    <text evidence="6">Binds 1 lipoyl cofactor covalently.</text>
</comment>
<evidence type="ECO:0000259" key="8">
    <source>
        <dbReference type="PROSITE" id="PS50968"/>
    </source>
</evidence>
<feature type="domain" description="Peripheral subunit-binding (PSBD)" evidence="9">
    <location>
        <begin position="153"/>
        <end position="190"/>
    </location>
</feature>
<dbReference type="EMBL" id="LFVZ01000009">
    <property type="protein sequence ID" value="KTW27752.1"/>
    <property type="molecule type" value="Genomic_DNA"/>
</dbReference>
<reference evidence="11" key="1">
    <citation type="journal article" date="2016" name="Nat. Commun.">
        <title>Genome analysis of three Pneumocystis species reveals adaptation mechanisms to life exclusively in mammalian hosts.</title>
        <authorList>
            <person name="Ma L."/>
            <person name="Chen Z."/>
            <person name="Huang D.W."/>
            <person name="Kutty G."/>
            <person name="Ishihara M."/>
            <person name="Wang H."/>
            <person name="Abouelleil A."/>
            <person name="Bishop L."/>
            <person name="Davey E."/>
            <person name="Deng R."/>
            <person name="Deng X."/>
            <person name="Fan L."/>
            <person name="Fantoni G."/>
            <person name="Fitzgerald M."/>
            <person name="Gogineni E."/>
            <person name="Goldberg J.M."/>
            <person name="Handley G."/>
            <person name="Hu X."/>
            <person name="Huber C."/>
            <person name="Jiao X."/>
            <person name="Jones K."/>
            <person name="Levin J.Z."/>
            <person name="Liu Y."/>
            <person name="Macdonald P."/>
            <person name="Melnikov A."/>
            <person name="Raley C."/>
            <person name="Sassi M."/>
            <person name="Sherman B.T."/>
            <person name="Song X."/>
            <person name="Sykes S."/>
            <person name="Tran B."/>
            <person name="Walsh L."/>
            <person name="Xia Y."/>
            <person name="Yang J."/>
            <person name="Young S."/>
            <person name="Zeng Q."/>
            <person name="Zheng X."/>
            <person name="Stephens R."/>
            <person name="Nusbaum C."/>
            <person name="Birren B.W."/>
            <person name="Azadi P."/>
            <person name="Lempicki R.A."/>
            <person name="Cuomo C.A."/>
            <person name="Kovacs J.A."/>
        </authorList>
    </citation>
    <scope>NUCLEOTIDE SEQUENCE [LARGE SCALE GENOMIC DNA]</scope>
    <source>
        <strain evidence="11">B80</strain>
    </source>
</reference>
<evidence type="ECO:0000313" key="10">
    <source>
        <dbReference type="EMBL" id="KTW27752.1"/>
    </source>
</evidence>
<dbReference type="PROSITE" id="PS50968">
    <property type="entry name" value="BIOTINYL_LIPOYL"/>
    <property type="match status" value="1"/>
</dbReference>
<evidence type="ECO:0000259" key="9">
    <source>
        <dbReference type="PROSITE" id="PS51826"/>
    </source>
</evidence>
<dbReference type="InterPro" id="IPR023213">
    <property type="entry name" value="CAT-like_dom_sf"/>
</dbReference>
<keyword evidence="2 6" id="KW-0808">Transferase</keyword>
<dbReference type="GO" id="GO:0005739">
    <property type="term" value="C:mitochondrion"/>
    <property type="evidence" value="ECO:0007669"/>
    <property type="project" value="UniProtKB-SubCell"/>
</dbReference>
<dbReference type="PANTHER" id="PTHR23151:SF90">
    <property type="entry name" value="DIHYDROLIPOYLLYSINE-RESIDUE ACETYLTRANSFERASE COMPONENT OF PYRUVATE DEHYDROGENASE COMPLEX, MITOCHONDRIAL-RELATED"/>
    <property type="match status" value="1"/>
</dbReference>
<dbReference type="GO" id="GO:0004742">
    <property type="term" value="F:dihydrolipoyllysine-residue acetyltransferase activity"/>
    <property type="evidence" value="ECO:0007669"/>
    <property type="project" value="UniProtKB-UniRule"/>
</dbReference>
<protein>
    <recommendedName>
        <fullName evidence="6">Acetyltransferase component of pyruvate dehydrogenase complex</fullName>
        <ecNumber evidence="6">2.3.1.12</ecNumber>
    </recommendedName>
</protein>
<dbReference type="CDD" id="cd06849">
    <property type="entry name" value="lipoyl_domain"/>
    <property type="match status" value="1"/>
</dbReference>
<dbReference type="RefSeq" id="XP_018225634.1">
    <property type="nucleotide sequence ID" value="XM_018370746.1"/>
</dbReference>
<dbReference type="SUPFAM" id="SSF47005">
    <property type="entry name" value="Peripheral subunit-binding domain of 2-oxo acid dehydrogenase complex"/>
    <property type="match status" value="1"/>
</dbReference>
<dbReference type="Proteomes" id="UP000054454">
    <property type="component" value="Unassembled WGS sequence"/>
</dbReference>
<dbReference type="Pfam" id="PF00198">
    <property type="entry name" value="2-oxoacid_dh"/>
    <property type="match status" value="1"/>
</dbReference>
<dbReference type="SUPFAM" id="SSF51230">
    <property type="entry name" value="Single hybrid motif"/>
    <property type="match status" value="1"/>
</dbReference>
<accession>A0A0W4ZHC0</accession>
<dbReference type="InterPro" id="IPR011053">
    <property type="entry name" value="Single_hybrid_motif"/>
</dbReference>
<evidence type="ECO:0000256" key="1">
    <source>
        <dbReference type="ARBA" id="ARBA00007317"/>
    </source>
</evidence>
<dbReference type="VEuPathDB" id="FungiDB:T552_02191"/>
<keyword evidence="11" id="KW-1185">Reference proteome</keyword>
<organism evidence="10 11">
    <name type="scientific">Pneumocystis carinii (strain B80)</name>
    <name type="common">Rat pneumocystis pneumonia agent</name>
    <name type="synonym">Pneumocystis carinii f. sp. carinii</name>
    <dbReference type="NCBI Taxonomy" id="1408658"/>
    <lineage>
        <taxon>Eukaryota</taxon>
        <taxon>Fungi</taxon>
        <taxon>Dikarya</taxon>
        <taxon>Ascomycota</taxon>
        <taxon>Taphrinomycotina</taxon>
        <taxon>Pneumocystomycetes</taxon>
        <taxon>Pneumocystaceae</taxon>
        <taxon>Pneumocystis</taxon>
    </lineage>
</organism>
<dbReference type="GO" id="GO:0045254">
    <property type="term" value="C:pyruvate dehydrogenase complex"/>
    <property type="evidence" value="ECO:0007669"/>
    <property type="project" value="UniProtKB-UniRule"/>
</dbReference>
<name>A0A0W4ZHC0_PNEC8</name>
<dbReference type="Gene3D" id="4.10.320.10">
    <property type="entry name" value="E3-binding domain"/>
    <property type="match status" value="1"/>
</dbReference>
<dbReference type="Pfam" id="PF00364">
    <property type="entry name" value="Biotin_lipoyl"/>
    <property type="match status" value="1"/>
</dbReference>
<dbReference type="GO" id="GO:0006086">
    <property type="term" value="P:pyruvate decarboxylation to acetyl-CoA"/>
    <property type="evidence" value="ECO:0007669"/>
    <property type="project" value="EnsemblFungi"/>
</dbReference>
<dbReference type="AlphaFoldDB" id="A0A0W4ZHC0"/>
<evidence type="ECO:0000256" key="6">
    <source>
        <dbReference type="RuleBase" id="RU361137"/>
    </source>
</evidence>
<dbReference type="Pfam" id="PF02817">
    <property type="entry name" value="E3_binding"/>
    <property type="match status" value="1"/>
</dbReference>
<evidence type="ECO:0000256" key="4">
    <source>
        <dbReference type="ARBA" id="ARBA00022946"/>
    </source>
</evidence>
<gene>
    <name evidence="10" type="ORF">T552_02191</name>
</gene>
<comment type="function">
    <text evidence="6">The pyruvate dehydrogenase complex catalyzes the overall conversion of pyruvate to acetyl-CoA and CO(2).</text>
</comment>
<feature type="region of interest" description="Disordered" evidence="7">
    <location>
        <begin position="116"/>
        <end position="136"/>
    </location>
</feature>
<dbReference type="PROSITE" id="PS00189">
    <property type="entry name" value="LIPOYL"/>
    <property type="match status" value="1"/>
</dbReference>
<keyword evidence="10" id="KW-0670">Pyruvate</keyword>
<sequence>MRSILYRNYGGKSLPTHRIIGMPALSPTMSSGTIGEWKKKAGESISPGEILVEIETDKAQVDFEFQEEGYIAKILLESGTKDVEIGAPIAILVEEESDIEAFSNFTVNDVKKEGKAVSKEKEDLKEEKQSTESPRKVEEVTLLREEKPSDRIFASPIARLLAAEKGIPLEKIKGTGPKGRIIKFDVDNFEFEPVSAVQPAAIQPAVTQQGLYTDIPLTNIRKTIASRLAESTRNTPHFYVTVSIVMDKVVKLREALNNTANGQYKISINDIIVKASAVALQKVPELNSGWFGDFIRQYHSVDISIAVATPTGLITPIVKDVQNKGLLKINNEIKELGNKAREGKLKPEEYQGGTFTISNMGMYGIEQFTSIINPPQSSILAVGSIENFLVEDPTSEKQFKTEKRVKVTLSSDHRVVDGAVAAKWATTFKSILENPLDLLL</sequence>
<evidence type="ECO:0000256" key="5">
    <source>
        <dbReference type="ARBA" id="ARBA00023315"/>
    </source>
</evidence>
<dbReference type="Gene3D" id="2.40.50.100">
    <property type="match status" value="1"/>
</dbReference>
<dbReference type="PROSITE" id="PS51826">
    <property type="entry name" value="PSBD"/>
    <property type="match status" value="1"/>
</dbReference>
<dbReference type="InterPro" id="IPR036625">
    <property type="entry name" value="E3-bd_dom_sf"/>
</dbReference>
<feature type="domain" description="Lipoyl-binding" evidence="8">
    <location>
        <begin position="17"/>
        <end position="93"/>
    </location>
</feature>
<dbReference type="PANTHER" id="PTHR23151">
    <property type="entry name" value="DIHYDROLIPOAMIDE ACETYL/SUCCINYL-TRANSFERASE-RELATED"/>
    <property type="match status" value="1"/>
</dbReference>
<dbReference type="InterPro" id="IPR000089">
    <property type="entry name" value="Biotin_lipoyl"/>
</dbReference>
<dbReference type="InterPro" id="IPR045257">
    <property type="entry name" value="E2/Pdx1"/>
</dbReference>
<dbReference type="GeneID" id="28936949"/>
<dbReference type="InterPro" id="IPR003016">
    <property type="entry name" value="2-oxoA_DH_lipoyl-BS"/>
</dbReference>
<comment type="caution">
    <text evidence="10">The sequence shown here is derived from an EMBL/GenBank/DDBJ whole genome shotgun (WGS) entry which is preliminary data.</text>
</comment>
<comment type="subcellular location">
    <subcellularLocation>
        <location evidence="6">Mitochondrion</location>
    </subcellularLocation>
</comment>
<evidence type="ECO:0000256" key="7">
    <source>
        <dbReference type="SAM" id="MobiDB-lite"/>
    </source>
</evidence>
<dbReference type="FunFam" id="2.40.50.100:FF:000010">
    <property type="entry name" value="Acetyltransferase component of pyruvate dehydrogenase complex"/>
    <property type="match status" value="1"/>
</dbReference>
<comment type="catalytic activity">
    <reaction evidence="6">
        <text>N(6)-[(R)-dihydrolipoyl]-L-lysyl-[protein] + acetyl-CoA = N(6)-[(R)-S(8)-acetyldihydrolipoyl]-L-lysyl-[protein] + CoA</text>
        <dbReference type="Rhea" id="RHEA:17017"/>
        <dbReference type="Rhea" id="RHEA-COMP:10475"/>
        <dbReference type="Rhea" id="RHEA-COMP:10478"/>
        <dbReference type="ChEBI" id="CHEBI:57287"/>
        <dbReference type="ChEBI" id="CHEBI:57288"/>
        <dbReference type="ChEBI" id="CHEBI:83100"/>
        <dbReference type="ChEBI" id="CHEBI:83111"/>
        <dbReference type="EC" id="2.3.1.12"/>
    </reaction>
</comment>
<dbReference type="InterPro" id="IPR004167">
    <property type="entry name" value="PSBD"/>
</dbReference>
<dbReference type="SUPFAM" id="SSF52777">
    <property type="entry name" value="CoA-dependent acyltransferases"/>
    <property type="match status" value="1"/>
</dbReference>